<evidence type="ECO:0000313" key="3">
    <source>
        <dbReference type="EMBL" id="NYE84890.1"/>
    </source>
</evidence>
<dbReference type="InterPro" id="IPR005064">
    <property type="entry name" value="BUG"/>
</dbReference>
<keyword evidence="4" id="KW-1185">Reference proteome</keyword>
<gene>
    <name evidence="3" type="ORF">FHW18_004197</name>
</gene>
<sequence length="331" mass="34846">MFARLTSLPRLTALGALAVSFAAAAPATAQQAAWPARMPIRLVVTYAPGGGADTMARLIAPKVGQILGQTVVVENRPGGSGQIAAANVARSAPDGYTFMVDAASFSTNPSLFKKLPYDTARDFTPVSVLARFPNMLVVTPTLPQKNVQELIQAIRSKPESLAYASSGNGSAQHLAGALFAQRLKLELLHVPYKGGGPAMTDVMAGQVPIFFANTASGLQHVKSGKLRALAVTGATRVGALPQVPTLLESGVTDYEVYEWNPVLAPAGTPADIVAKMSDAIAQTLRSPEVTKQIEELGGRVDAMSPEQAKTFITAEMQRWDGVIKAAKIQLD</sequence>
<name>A0A7Y9IXG1_9BURK</name>
<accession>A0A7Y9IXG1</accession>
<dbReference type="CDD" id="cd13578">
    <property type="entry name" value="PBP2_Bug27"/>
    <property type="match status" value="1"/>
</dbReference>
<comment type="similarity">
    <text evidence="1">Belongs to the UPF0065 (bug) family.</text>
</comment>
<dbReference type="RefSeq" id="WP_179588922.1">
    <property type="nucleotide sequence ID" value="NZ_JACBYR010000002.1"/>
</dbReference>
<comment type="caution">
    <text evidence="3">The sequence shown here is derived from an EMBL/GenBank/DDBJ whole genome shotgun (WGS) entry which is preliminary data.</text>
</comment>
<feature type="chain" id="PRO_5030990375" evidence="2">
    <location>
        <begin position="30"/>
        <end position="331"/>
    </location>
</feature>
<dbReference type="InterPro" id="IPR042100">
    <property type="entry name" value="Bug_dom1"/>
</dbReference>
<evidence type="ECO:0000256" key="2">
    <source>
        <dbReference type="SAM" id="SignalP"/>
    </source>
</evidence>
<dbReference type="Gene3D" id="3.40.190.10">
    <property type="entry name" value="Periplasmic binding protein-like II"/>
    <property type="match status" value="1"/>
</dbReference>
<proteinExistence type="inferred from homology"/>
<feature type="signal peptide" evidence="2">
    <location>
        <begin position="1"/>
        <end position="29"/>
    </location>
</feature>
<reference evidence="3 4" key="1">
    <citation type="submission" date="2020-07" db="EMBL/GenBank/DDBJ databases">
        <title>Genomic Encyclopedia of Type Strains, Phase IV (KMG-V): Genome sequencing to study the core and pangenomes of soil and plant-associated prokaryotes.</title>
        <authorList>
            <person name="Whitman W."/>
        </authorList>
    </citation>
    <scope>NUCLEOTIDE SEQUENCE [LARGE SCALE GENOMIC DNA]</scope>
    <source>
        <strain evidence="3 4">SAS40</strain>
    </source>
</reference>
<evidence type="ECO:0000256" key="1">
    <source>
        <dbReference type="ARBA" id="ARBA00006987"/>
    </source>
</evidence>
<dbReference type="AlphaFoldDB" id="A0A7Y9IXG1"/>
<keyword evidence="3" id="KW-0675">Receptor</keyword>
<keyword evidence="2" id="KW-0732">Signal</keyword>
<dbReference type="EMBL" id="JACBYR010000002">
    <property type="protein sequence ID" value="NYE84890.1"/>
    <property type="molecule type" value="Genomic_DNA"/>
</dbReference>
<dbReference type="Proteomes" id="UP000542125">
    <property type="component" value="Unassembled WGS sequence"/>
</dbReference>
<dbReference type="SUPFAM" id="SSF53850">
    <property type="entry name" value="Periplasmic binding protein-like II"/>
    <property type="match status" value="1"/>
</dbReference>
<organism evidence="3 4">
    <name type="scientific">Pigmentiphaga litoralis</name>
    <dbReference type="NCBI Taxonomy" id="516702"/>
    <lineage>
        <taxon>Bacteria</taxon>
        <taxon>Pseudomonadati</taxon>
        <taxon>Pseudomonadota</taxon>
        <taxon>Betaproteobacteria</taxon>
        <taxon>Burkholderiales</taxon>
        <taxon>Alcaligenaceae</taxon>
        <taxon>Pigmentiphaga</taxon>
    </lineage>
</organism>
<dbReference type="PANTHER" id="PTHR42928">
    <property type="entry name" value="TRICARBOXYLATE-BINDING PROTEIN"/>
    <property type="match status" value="1"/>
</dbReference>
<dbReference type="Gene3D" id="3.40.190.150">
    <property type="entry name" value="Bordetella uptake gene, domain 1"/>
    <property type="match status" value="1"/>
</dbReference>
<evidence type="ECO:0000313" key="4">
    <source>
        <dbReference type="Proteomes" id="UP000542125"/>
    </source>
</evidence>
<dbReference type="PANTHER" id="PTHR42928:SF5">
    <property type="entry name" value="BLR1237 PROTEIN"/>
    <property type="match status" value="1"/>
</dbReference>
<dbReference type="PIRSF" id="PIRSF017082">
    <property type="entry name" value="YflP"/>
    <property type="match status" value="1"/>
</dbReference>
<protein>
    <submittedName>
        <fullName evidence="3">Tripartite-type tricarboxylate transporter receptor subunit TctC</fullName>
    </submittedName>
</protein>
<dbReference type="Pfam" id="PF03401">
    <property type="entry name" value="TctC"/>
    <property type="match status" value="1"/>
</dbReference>